<dbReference type="PROSITE" id="PS50168">
    <property type="entry name" value="DED"/>
    <property type="match status" value="1"/>
</dbReference>
<feature type="domain" description="DED" evidence="2">
    <location>
        <begin position="124"/>
        <end position="210"/>
    </location>
</feature>
<keyword evidence="3" id="KW-0966">Cell projection</keyword>
<organism evidence="3 4">
    <name type="scientific">Campylobacter canadensis</name>
    <dbReference type="NCBI Taxonomy" id="449520"/>
    <lineage>
        <taxon>Bacteria</taxon>
        <taxon>Pseudomonadati</taxon>
        <taxon>Campylobacterota</taxon>
        <taxon>Epsilonproteobacteria</taxon>
        <taxon>Campylobacterales</taxon>
        <taxon>Campylobacteraceae</taxon>
        <taxon>Campylobacter</taxon>
    </lineage>
</organism>
<dbReference type="Proteomes" id="UP000786183">
    <property type="component" value="Unassembled WGS sequence"/>
</dbReference>
<feature type="coiled-coil region" evidence="1">
    <location>
        <begin position="359"/>
        <end position="423"/>
    </location>
</feature>
<protein>
    <submittedName>
        <fullName evidence="3">Flagellar hook-length control protein FliK</fullName>
    </submittedName>
</protein>
<comment type="caution">
    <text evidence="3">The sequence shown here is derived from an EMBL/GenBank/DDBJ whole genome shotgun (WGS) entry which is preliminary data.</text>
</comment>
<evidence type="ECO:0000313" key="3">
    <source>
        <dbReference type="EMBL" id="MBZ7987137.1"/>
    </source>
</evidence>
<keyword evidence="4" id="KW-1185">Reference proteome</keyword>
<evidence type="ECO:0000256" key="1">
    <source>
        <dbReference type="SAM" id="Coils"/>
    </source>
</evidence>
<dbReference type="InterPro" id="IPR001875">
    <property type="entry name" value="DED_dom"/>
</dbReference>
<name>A0ABS7WQU2_9BACT</name>
<keyword evidence="3" id="KW-0969">Cilium</keyword>
<keyword evidence="3" id="KW-0282">Flagellum</keyword>
<keyword evidence="1" id="KW-0175">Coiled coil</keyword>
<dbReference type="RefSeq" id="WP_172229667.1">
    <property type="nucleotide sequence ID" value="NZ_CP035946.1"/>
</dbReference>
<sequence>MNKIVNSQLNSIISNDTKINDVKNKQQVGKKENIKGSLPNLNSISEQDKTLELGIKQIVNKLLDSIKTSKDLNQTLQEAKQLQISKNINKDLQELKQILTNQKDEKLKAIIQKIDNLLSTNIKDTKGLINSINNSGIFFESKLRTFLNEEKLPKSFFRLISNIKNIQNTNLKNLVFSLSNEKMDAKSSLLKLDELVKNINTKELTQSINSSSSVKTIQFLQNAKQFIQKNPSAKNVLIAAAKINDFLDKNTIKLIAENQNIENSKDILNRFSQLKQSVSELNTQANNIIFNKLTMPSNKINLNNIQENIKSLLKQENINSNDIKALEKISPELNKMQEELPSSTTILNNTLLRQSVQINENFENTLNNENLNLQNKIENLTRLLSANFKNEESFKNLLIHSEVKHLKHAVNKAKLDIKNIQMQNQNDIKESIQSDAKAILLQSKEIAQNTNNQALLNLSQKMLTQIQINQLISVASQEVLTNLPYLLEDLEDSSLSFKADKEDKFYAQIKLNFKNLGKLNVLLALYNEKYLDINMMVENDSFRQKLIANAKEFKASLKNSDLISANFFIGKLQNIEYETNYRLDVGLDKKV</sequence>
<evidence type="ECO:0000313" key="4">
    <source>
        <dbReference type="Proteomes" id="UP000786183"/>
    </source>
</evidence>
<dbReference type="InterPro" id="IPR021136">
    <property type="entry name" value="Flagellar_hook_control-like_C"/>
</dbReference>
<dbReference type="Pfam" id="PF02120">
    <property type="entry name" value="Flg_hook"/>
    <property type="match status" value="1"/>
</dbReference>
<reference evidence="3 4" key="1">
    <citation type="submission" date="2020-07" db="EMBL/GenBank/DDBJ databases">
        <title>Transfer of Campylobacter canadensis to the novel genus Avispirillum gen. nov., that also includes two novel species recovered from migratory waterfowl: Avispirillum anseris sp. nov. and Avispirillum brantae sp. nov.</title>
        <authorList>
            <person name="Miller W.G."/>
            <person name="Chapman M.H."/>
            <person name="Yee E."/>
            <person name="Inglis G.D."/>
        </authorList>
    </citation>
    <scope>NUCLEOTIDE SEQUENCE [LARGE SCALE GENOMIC DNA]</scope>
    <source>
        <strain evidence="3 4">L283</strain>
    </source>
</reference>
<accession>A0ABS7WQU2</accession>
<dbReference type="EMBL" id="JACGBB010000005">
    <property type="protein sequence ID" value="MBZ7987137.1"/>
    <property type="molecule type" value="Genomic_DNA"/>
</dbReference>
<gene>
    <name evidence="3" type="ORF">AVCANL283_03275</name>
</gene>
<evidence type="ECO:0000259" key="2">
    <source>
        <dbReference type="PROSITE" id="PS50168"/>
    </source>
</evidence>
<proteinExistence type="predicted"/>